<dbReference type="Proteomes" id="UP000709466">
    <property type="component" value="Unassembled WGS sequence"/>
</dbReference>
<dbReference type="InterPro" id="IPR009531">
    <property type="entry name" value="DUF1150"/>
</dbReference>
<dbReference type="Pfam" id="PF06620">
    <property type="entry name" value="DUF1150"/>
    <property type="match status" value="1"/>
</dbReference>
<comment type="caution">
    <text evidence="1">The sequence shown here is derived from an EMBL/GenBank/DDBJ whole genome shotgun (WGS) entry which is preliminary data.</text>
</comment>
<dbReference type="EMBL" id="JAATOP010000016">
    <property type="protein sequence ID" value="NIY73906.1"/>
    <property type="molecule type" value="Genomic_DNA"/>
</dbReference>
<organism evidence="1 2">
    <name type="scientific">Marivivens donghaensis</name>
    <dbReference type="NCBI Taxonomy" id="1699413"/>
    <lineage>
        <taxon>Bacteria</taxon>
        <taxon>Pseudomonadati</taxon>
        <taxon>Pseudomonadota</taxon>
        <taxon>Alphaproteobacteria</taxon>
        <taxon>Rhodobacterales</taxon>
        <taxon>Paracoccaceae</taxon>
        <taxon>Marivivens group</taxon>
        <taxon>Marivivens</taxon>
    </lineage>
</organism>
<gene>
    <name evidence="1" type="ORF">HCZ30_15860</name>
</gene>
<reference evidence="1 2" key="1">
    <citation type="submission" date="2020-03" db="EMBL/GenBank/DDBJ databases">
        <title>Bacterial isolates of synthetic phycosphere.</title>
        <authorList>
            <person name="Fu H."/>
            <person name="Moran M.A."/>
        </authorList>
    </citation>
    <scope>NUCLEOTIDE SEQUENCE [LARGE SCALE GENOMIC DNA]</scope>
    <source>
        <strain evidence="1 2">HF1</strain>
    </source>
</reference>
<evidence type="ECO:0000313" key="2">
    <source>
        <dbReference type="Proteomes" id="UP000709466"/>
    </source>
</evidence>
<keyword evidence="2" id="KW-1185">Reference proteome</keyword>
<protein>
    <submittedName>
        <fullName evidence="1">DUF1150 family protein</fullName>
    </submittedName>
</protein>
<proteinExistence type="predicted"/>
<sequence>MNQNFELDKNDDRIVYVKEVAVADLPDEVQEKAGDLETLFSVHKSNGEQLALVAGRELAFSLAREHDMDPVTVH</sequence>
<accession>A0ABX0W372</accession>
<dbReference type="RefSeq" id="WP_167639292.1">
    <property type="nucleotide sequence ID" value="NZ_JAATOP010000016.1"/>
</dbReference>
<evidence type="ECO:0000313" key="1">
    <source>
        <dbReference type="EMBL" id="NIY73906.1"/>
    </source>
</evidence>
<name>A0ABX0W372_9RHOB</name>